<dbReference type="RefSeq" id="WP_045110543.1">
    <property type="nucleotide sequence ID" value="NZ_CAWQZC010000025.1"/>
</dbReference>
<dbReference type="EMBL" id="FPLD01000102">
    <property type="protein sequence ID" value="SGZ12176.1"/>
    <property type="molecule type" value="Genomic_DNA"/>
</dbReference>
<sequence length="139" mass="14938">MKSLISGLCLTLLVVGNVTANETKPITVDVLAKSTTSWDGSVLPSYPKGKPEVTILKIDIAPGVQLPLHEHPVINAGYLVSGELTVVTQDDEILELKAGDTLVEVINKWHYGINKGDVPAEIVVFYAGIEGEPLTIKHK</sequence>
<evidence type="ECO:0000313" key="5">
    <source>
        <dbReference type="Proteomes" id="UP000182660"/>
    </source>
</evidence>
<evidence type="ECO:0000313" key="6">
    <source>
        <dbReference type="Proteomes" id="UP000183794"/>
    </source>
</evidence>
<evidence type="ECO:0000313" key="3">
    <source>
        <dbReference type="EMBL" id="SGY98348.1"/>
    </source>
</evidence>
<dbReference type="PANTHER" id="PTHR36156:SF2">
    <property type="entry name" value="CUPIN TYPE-2 DOMAIN-CONTAINING PROTEIN"/>
    <property type="match status" value="1"/>
</dbReference>
<dbReference type="InterPro" id="IPR014710">
    <property type="entry name" value="RmlC-like_jellyroll"/>
</dbReference>
<dbReference type="EMBL" id="FPLJ01000079">
    <property type="protein sequence ID" value="SGY98348.1"/>
    <property type="molecule type" value="Genomic_DNA"/>
</dbReference>
<dbReference type="CDD" id="cd02236">
    <property type="entry name" value="cupin_CV2614-like"/>
    <property type="match status" value="1"/>
</dbReference>
<reference evidence="4 6" key="2">
    <citation type="submission" date="2016-11" db="EMBL/GenBank/DDBJ databases">
        <authorList>
            <person name="Jaros S."/>
            <person name="Januszkiewicz K."/>
            <person name="Wedrychowicz H."/>
        </authorList>
    </citation>
    <scope>NUCLEOTIDE SEQUENCE [LARGE SCALE GENOMIC DNA]</scope>
    <source>
        <strain evidence="4">NVI 5450</strain>
    </source>
</reference>
<dbReference type="OrthoDB" id="287220at2"/>
<dbReference type="SUPFAM" id="SSF51182">
    <property type="entry name" value="RmlC-like cupins"/>
    <property type="match status" value="1"/>
</dbReference>
<evidence type="ECO:0000313" key="4">
    <source>
        <dbReference type="EMBL" id="SGZ12176.1"/>
    </source>
</evidence>
<dbReference type="GeneID" id="61297418"/>
<feature type="domain" description="Cupin type-2" evidence="2">
    <location>
        <begin position="59"/>
        <end position="126"/>
    </location>
</feature>
<dbReference type="Proteomes" id="UP000183794">
    <property type="component" value="Unassembled WGS sequence"/>
</dbReference>
<feature type="signal peptide" evidence="1">
    <location>
        <begin position="1"/>
        <end position="20"/>
    </location>
</feature>
<dbReference type="InterPro" id="IPR011051">
    <property type="entry name" value="RmlC_Cupin_sf"/>
</dbReference>
<feature type="chain" id="PRO_5015029915" evidence="1">
    <location>
        <begin position="21"/>
        <end position="139"/>
    </location>
</feature>
<keyword evidence="1" id="KW-0732">Signal</keyword>
<gene>
    <name evidence="3" type="ORF">MT2528_3604</name>
    <name evidence="4" type="ORF">NVI5450_3799</name>
</gene>
<dbReference type="InterPro" id="IPR013096">
    <property type="entry name" value="Cupin_2"/>
</dbReference>
<reference evidence="3 5" key="1">
    <citation type="submission" date="2016-11" db="EMBL/GenBank/DDBJ databases">
        <authorList>
            <person name="Klemetsen T."/>
        </authorList>
    </citation>
    <scope>NUCLEOTIDE SEQUENCE [LARGE SCALE GENOMIC DNA]</scope>
    <source>
        <strain evidence="3">MT 2528</strain>
    </source>
</reference>
<dbReference type="AlphaFoldDB" id="A0A090IJC6"/>
<dbReference type="PATRIC" id="fig|80854.5.peg.2506"/>
<proteinExistence type="predicted"/>
<organism evidence="4 6">
    <name type="scientific">Moritella viscosa</name>
    <dbReference type="NCBI Taxonomy" id="80854"/>
    <lineage>
        <taxon>Bacteria</taxon>
        <taxon>Pseudomonadati</taxon>
        <taxon>Pseudomonadota</taxon>
        <taxon>Gammaproteobacteria</taxon>
        <taxon>Alteromonadales</taxon>
        <taxon>Moritellaceae</taxon>
        <taxon>Moritella</taxon>
    </lineage>
</organism>
<dbReference type="KEGG" id="mvs:MVIS_2352"/>
<name>A0A090IJC6_9GAMM</name>
<evidence type="ECO:0000256" key="1">
    <source>
        <dbReference type="SAM" id="SignalP"/>
    </source>
</evidence>
<accession>A0A090IJC6</accession>
<keyword evidence="5" id="KW-1185">Reference proteome</keyword>
<evidence type="ECO:0000259" key="2">
    <source>
        <dbReference type="Pfam" id="PF07883"/>
    </source>
</evidence>
<protein>
    <submittedName>
        <fullName evidence="4">Cupin 2 conserved barrel domain protein</fullName>
    </submittedName>
</protein>
<dbReference type="PANTHER" id="PTHR36156">
    <property type="entry name" value="SLR2101 PROTEIN"/>
    <property type="match status" value="1"/>
</dbReference>
<dbReference type="STRING" id="80854.MVIS_2352"/>
<dbReference type="Gene3D" id="2.60.120.10">
    <property type="entry name" value="Jelly Rolls"/>
    <property type="match status" value="1"/>
</dbReference>
<dbReference type="Proteomes" id="UP000182660">
    <property type="component" value="Unassembled WGS sequence"/>
</dbReference>
<dbReference type="HOGENOM" id="CLU_136176_1_0_6"/>
<dbReference type="Pfam" id="PF07883">
    <property type="entry name" value="Cupin_2"/>
    <property type="match status" value="1"/>
</dbReference>
<dbReference type="InterPro" id="IPR047142">
    <property type="entry name" value="OryJ/VirC-like"/>
</dbReference>